<dbReference type="PANTHER" id="PTHR11487">
    <property type="entry name" value="THIOESTERASE"/>
    <property type="match status" value="1"/>
</dbReference>
<keyword evidence="6" id="KW-1185">Reference proteome</keyword>
<comment type="caution">
    <text evidence="4">The sequence shown here is derived from an EMBL/GenBank/DDBJ whole genome shotgun (WGS) entry which is preliminary data.</text>
</comment>
<sequence>MMLSKWFVRYGAAQPQAPRLLVACHFAGGAASAFRQWPALLAGEAECISVQLPGRETRIDEPFCLCLDTVAKSACDAIATVARGRPVSLFGHSMGALIALAIAQQVQRAGSFGLDGLAVSARRAPHLPVFEPDLLHCSDATLLECLRAFDGLPPEVLDEPELKGKLLDRVRADFVLADAGRRLAPPERGLHCPLLALGGVDDQTVGLAHLLPWQRYTASAFKLALMPGGHFYLRAPSNMRRLRTALLDFPSAVSPSQPL</sequence>
<evidence type="ECO:0000313" key="6">
    <source>
        <dbReference type="Proteomes" id="UP000622638"/>
    </source>
</evidence>
<comment type="similarity">
    <text evidence="1">Belongs to the thioesterase family.</text>
</comment>
<organism evidence="4 5">
    <name type="scientific">Pseudoduganella buxea</name>
    <dbReference type="NCBI Taxonomy" id="1949069"/>
    <lineage>
        <taxon>Bacteria</taxon>
        <taxon>Pseudomonadati</taxon>
        <taxon>Pseudomonadota</taxon>
        <taxon>Betaproteobacteria</taxon>
        <taxon>Burkholderiales</taxon>
        <taxon>Oxalobacteraceae</taxon>
        <taxon>Telluria group</taxon>
        <taxon>Pseudoduganella</taxon>
    </lineage>
</organism>
<reference evidence="4 5" key="3">
    <citation type="submission" date="2019-11" db="EMBL/GenBank/DDBJ databases">
        <title>Type strains purchased from KCTC, JCM and DSMZ.</title>
        <authorList>
            <person name="Lu H."/>
        </authorList>
    </citation>
    <scope>NUCLEOTIDE SEQUENCE [LARGE SCALE GENOMIC DNA]</scope>
    <source>
        <strain evidence="4 5">KCTC 52429</strain>
    </source>
</reference>
<accession>A0A6I3T2W8</accession>
<evidence type="ECO:0000259" key="2">
    <source>
        <dbReference type="Pfam" id="PF00975"/>
    </source>
</evidence>
<dbReference type="InterPro" id="IPR012223">
    <property type="entry name" value="TEII"/>
</dbReference>
<evidence type="ECO:0000256" key="1">
    <source>
        <dbReference type="ARBA" id="ARBA00007169"/>
    </source>
</evidence>
<dbReference type="PANTHER" id="PTHR11487:SF0">
    <property type="entry name" value="S-ACYL FATTY ACID SYNTHASE THIOESTERASE, MEDIUM CHAIN"/>
    <property type="match status" value="1"/>
</dbReference>
<dbReference type="SUPFAM" id="SSF53474">
    <property type="entry name" value="alpha/beta-Hydrolases"/>
    <property type="match status" value="1"/>
</dbReference>
<evidence type="ECO:0000313" key="5">
    <source>
        <dbReference type="Proteomes" id="UP000430634"/>
    </source>
</evidence>
<dbReference type="Proteomes" id="UP000622638">
    <property type="component" value="Unassembled WGS sequence"/>
</dbReference>
<dbReference type="Pfam" id="PF00975">
    <property type="entry name" value="Thioesterase"/>
    <property type="match status" value="1"/>
</dbReference>
<dbReference type="EMBL" id="WNKZ01000101">
    <property type="protein sequence ID" value="MTV55754.1"/>
    <property type="molecule type" value="Genomic_DNA"/>
</dbReference>
<evidence type="ECO:0000313" key="4">
    <source>
        <dbReference type="EMBL" id="MTV55754.1"/>
    </source>
</evidence>
<dbReference type="RefSeq" id="WP_155473014.1">
    <property type="nucleotide sequence ID" value="NZ_BMKG01000045.1"/>
</dbReference>
<dbReference type="InterPro" id="IPR029058">
    <property type="entry name" value="AB_hydrolase_fold"/>
</dbReference>
<feature type="domain" description="Thioesterase" evidence="2">
    <location>
        <begin position="21"/>
        <end position="239"/>
    </location>
</feature>
<dbReference type="OrthoDB" id="8480037at2"/>
<dbReference type="GO" id="GO:0016787">
    <property type="term" value="F:hydrolase activity"/>
    <property type="evidence" value="ECO:0007669"/>
    <property type="project" value="UniProtKB-KW"/>
</dbReference>
<reference evidence="3" key="1">
    <citation type="journal article" date="2014" name="Int. J. Syst. Evol. Microbiol.">
        <title>Complete genome of a new Firmicutes species belonging to the dominant human colonic microbiota ('Ruminococcus bicirculans') reveals two chromosomes and a selective capacity to utilize plant glucans.</title>
        <authorList>
            <consortium name="NISC Comparative Sequencing Program"/>
            <person name="Wegmann U."/>
            <person name="Louis P."/>
            <person name="Goesmann A."/>
            <person name="Henrissat B."/>
            <person name="Duncan S.H."/>
            <person name="Flint H.J."/>
        </authorList>
    </citation>
    <scope>NUCLEOTIDE SEQUENCE</scope>
    <source>
        <strain evidence="3">CGMCC 1.15931</strain>
    </source>
</reference>
<name>A0A6I3T2W8_9BURK</name>
<dbReference type="Gene3D" id="3.40.50.1820">
    <property type="entry name" value="alpha/beta hydrolase"/>
    <property type="match status" value="1"/>
</dbReference>
<evidence type="ECO:0000313" key="3">
    <source>
        <dbReference type="EMBL" id="GGC24963.1"/>
    </source>
</evidence>
<protein>
    <submittedName>
        <fullName evidence="4">Alpha/beta fold hydrolase</fullName>
    </submittedName>
    <submittedName>
        <fullName evidence="3">Thioesterase</fullName>
    </submittedName>
</protein>
<dbReference type="Proteomes" id="UP000430634">
    <property type="component" value="Unassembled WGS sequence"/>
</dbReference>
<dbReference type="InterPro" id="IPR001031">
    <property type="entry name" value="Thioesterase"/>
</dbReference>
<reference evidence="3" key="4">
    <citation type="submission" date="2024-05" db="EMBL/GenBank/DDBJ databases">
        <authorList>
            <person name="Sun Q."/>
            <person name="Zhou Y."/>
        </authorList>
    </citation>
    <scope>NUCLEOTIDE SEQUENCE</scope>
    <source>
        <strain evidence="3">CGMCC 1.15931</strain>
    </source>
</reference>
<dbReference type="GO" id="GO:0008610">
    <property type="term" value="P:lipid biosynthetic process"/>
    <property type="evidence" value="ECO:0007669"/>
    <property type="project" value="TreeGrafter"/>
</dbReference>
<gene>
    <name evidence="3" type="ORF">GCM10011572_52960</name>
    <name evidence="4" type="ORF">GM672_23805</name>
</gene>
<keyword evidence="4" id="KW-0378">Hydrolase</keyword>
<dbReference type="EMBL" id="BMKG01000045">
    <property type="protein sequence ID" value="GGC24963.1"/>
    <property type="molecule type" value="Genomic_DNA"/>
</dbReference>
<reference evidence="6" key="2">
    <citation type="journal article" date="2019" name="Int. J. Syst. Evol. Microbiol.">
        <title>The Global Catalogue of Microorganisms (GCM) 10K type strain sequencing project: providing services to taxonomists for standard genome sequencing and annotation.</title>
        <authorList>
            <consortium name="The Broad Institute Genomics Platform"/>
            <consortium name="The Broad Institute Genome Sequencing Center for Infectious Disease"/>
            <person name="Wu L."/>
            <person name="Ma J."/>
        </authorList>
    </citation>
    <scope>NUCLEOTIDE SEQUENCE [LARGE SCALE GENOMIC DNA]</scope>
    <source>
        <strain evidence="6">CGMCC 1.15931</strain>
    </source>
</reference>
<dbReference type="AlphaFoldDB" id="A0A6I3T2W8"/>
<proteinExistence type="inferred from homology"/>